<evidence type="ECO:0000256" key="1">
    <source>
        <dbReference type="ARBA" id="ARBA00013194"/>
    </source>
</evidence>
<comment type="caution">
    <text evidence="5">The sequence shown here is derived from an EMBL/GenBank/DDBJ whole genome shotgun (WGS) entry which is preliminary data.</text>
</comment>
<keyword evidence="2" id="KW-0697">Rotamase</keyword>
<dbReference type="Pfam" id="PF00160">
    <property type="entry name" value="Pro_isomerase"/>
    <property type="match status" value="1"/>
</dbReference>
<dbReference type="AlphaFoldDB" id="A0A0F9Y0X8"/>
<dbReference type="GO" id="GO:0003755">
    <property type="term" value="F:peptidyl-prolyl cis-trans isomerase activity"/>
    <property type="evidence" value="ECO:0007669"/>
    <property type="project" value="UniProtKB-KW"/>
</dbReference>
<evidence type="ECO:0000313" key="5">
    <source>
        <dbReference type="EMBL" id="KKO05487.1"/>
    </source>
</evidence>
<evidence type="ECO:0000256" key="2">
    <source>
        <dbReference type="ARBA" id="ARBA00023110"/>
    </source>
</evidence>
<gene>
    <name evidence="5" type="ORF">LCGC14_0077590</name>
</gene>
<organism evidence="5">
    <name type="scientific">marine sediment metagenome</name>
    <dbReference type="NCBI Taxonomy" id="412755"/>
    <lineage>
        <taxon>unclassified sequences</taxon>
        <taxon>metagenomes</taxon>
        <taxon>ecological metagenomes</taxon>
    </lineage>
</organism>
<dbReference type="SUPFAM" id="SSF50891">
    <property type="entry name" value="Cyclophilin-like"/>
    <property type="match status" value="1"/>
</dbReference>
<dbReference type="EMBL" id="LAZR01000019">
    <property type="protein sequence ID" value="KKO05487.1"/>
    <property type="molecule type" value="Genomic_DNA"/>
</dbReference>
<dbReference type="PROSITE" id="PS50072">
    <property type="entry name" value="CSA_PPIASE_2"/>
    <property type="match status" value="1"/>
</dbReference>
<evidence type="ECO:0000256" key="3">
    <source>
        <dbReference type="ARBA" id="ARBA00023235"/>
    </source>
</evidence>
<dbReference type="Gene3D" id="2.40.100.10">
    <property type="entry name" value="Cyclophilin-like"/>
    <property type="match status" value="1"/>
</dbReference>
<accession>A0A0F9Y0X8</accession>
<dbReference type="InterPro" id="IPR029000">
    <property type="entry name" value="Cyclophilin-like_dom_sf"/>
</dbReference>
<dbReference type="InterPro" id="IPR044665">
    <property type="entry name" value="E_coli_cyclophilin_A-like"/>
</dbReference>
<dbReference type="InterPro" id="IPR002130">
    <property type="entry name" value="Cyclophilin-type_PPIase_dom"/>
</dbReference>
<dbReference type="PANTHER" id="PTHR43246">
    <property type="entry name" value="PEPTIDYL-PROLYL CIS-TRANS ISOMERASE CYP38, CHLOROPLASTIC"/>
    <property type="match status" value="1"/>
</dbReference>
<proteinExistence type="predicted"/>
<feature type="domain" description="PPIase cyclophilin-type" evidence="4">
    <location>
        <begin position="44"/>
        <end position="201"/>
    </location>
</feature>
<keyword evidence="3" id="KW-0413">Isomerase</keyword>
<evidence type="ECO:0000259" key="4">
    <source>
        <dbReference type="PROSITE" id="PS50072"/>
    </source>
</evidence>
<dbReference type="PRINTS" id="PR00153">
    <property type="entry name" value="CSAPPISMRASE"/>
</dbReference>
<reference evidence="5" key="1">
    <citation type="journal article" date="2015" name="Nature">
        <title>Complex archaea that bridge the gap between prokaryotes and eukaryotes.</title>
        <authorList>
            <person name="Spang A."/>
            <person name="Saw J.H."/>
            <person name="Jorgensen S.L."/>
            <person name="Zaremba-Niedzwiedzka K."/>
            <person name="Martijn J."/>
            <person name="Lind A.E."/>
            <person name="van Eijk R."/>
            <person name="Schleper C."/>
            <person name="Guy L."/>
            <person name="Ettema T.J."/>
        </authorList>
    </citation>
    <scope>NUCLEOTIDE SEQUENCE</scope>
</reference>
<sequence length="329" mass="35443">MSFLQNLESNVLKGGLLTALLTGALTLSGTVQAEPLVRVSTSYGSFTIELFDETAPDTVSNFLGYVDRGDYARSLFHRSETDFVVQAGAYQWQRDCVTGMDPTTCSVIAIPSQGNVRNEPGTSNTRGTLAMAKFGGAPDSATSQWFVNLADNASLDEQNGGFTVFGRILGDGLAVADAINDLPVINVGGEAQQLPVRDFNTQQNQLPVEANLVLINMHRVDRLSSAVNVFEYGNALLTTSVDAGELGNLSLNMRLVNDGPELIFDVVPDSIVPLAIAPEGRGVFDAADQRLRLPQIELNDNGQVSVIRNVVMRLADAAQLRFIVESYEE</sequence>
<name>A0A0F9Y0X8_9ZZZZ</name>
<dbReference type="EC" id="5.2.1.8" evidence="1"/>
<protein>
    <recommendedName>
        <fullName evidence="1">peptidylprolyl isomerase</fullName>
        <ecNumber evidence="1">5.2.1.8</ecNumber>
    </recommendedName>
</protein>